<dbReference type="Proteomes" id="UP001610563">
    <property type="component" value="Unassembled WGS sequence"/>
</dbReference>
<evidence type="ECO:0000256" key="1">
    <source>
        <dbReference type="SAM" id="MobiDB-lite"/>
    </source>
</evidence>
<evidence type="ECO:0000313" key="4">
    <source>
        <dbReference type="Proteomes" id="UP001610563"/>
    </source>
</evidence>
<keyword evidence="2" id="KW-0812">Transmembrane</keyword>
<gene>
    <name evidence="3" type="ORF">BJX66DRAFT_289189</name>
</gene>
<keyword evidence="2" id="KW-0472">Membrane</keyword>
<feature type="compositionally biased region" description="Basic and acidic residues" evidence="1">
    <location>
        <begin position="130"/>
        <end position="151"/>
    </location>
</feature>
<comment type="caution">
    <text evidence="3">The sequence shown here is derived from an EMBL/GenBank/DDBJ whole genome shotgun (WGS) entry which is preliminary data.</text>
</comment>
<evidence type="ECO:0000256" key="2">
    <source>
        <dbReference type="SAM" id="Phobius"/>
    </source>
</evidence>
<sequence>MQPISTIQLPQRSRVADTHFSQLPVSGWNIEPTTAATTSSFRTTSTPFSGLSISSANVHTGKSLPTRGEYEFTGHSLSIGAKAGIAIAIVLILISVAVRLAIVIWKKNQKDQEKEEEKDKAKGSGNNSDQKGKDLDQGKEDMTEFDGRDTISSRPGLQELDGVYGDVWGILGGENTQ</sequence>
<keyword evidence="4" id="KW-1185">Reference proteome</keyword>
<name>A0ABR4GQ18_9EURO</name>
<accession>A0ABR4GQ18</accession>
<organism evidence="3 4">
    <name type="scientific">Aspergillus keveii</name>
    <dbReference type="NCBI Taxonomy" id="714993"/>
    <lineage>
        <taxon>Eukaryota</taxon>
        <taxon>Fungi</taxon>
        <taxon>Dikarya</taxon>
        <taxon>Ascomycota</taxon>
        <taxon>Pezizomycotina</taxon>
        <taxon>Eurotiomycetes</taxon>
        <taxon>Eurotiomycetidae</taxon>
        <taxon>Eurotiales</taxon>
        <taxon>Aspergillaceae</taxon>
        <taxon>Aspergillus</taxon>
        <taxon>Aspergillus subgen. Nidulantes</taxon>
    </lineage>
</organism>
<proteinExistence type="predicted"/>
<feature type="compositionally biased region" description="Basic and acidic residues" evidence="1">
    <location>
        <begin position="109"/>
        <end position="122"/>
    </location>
</feature>
<evidence type="ECO:0000313" key="3">
    <source>
        <dbReference type="EMBL" id="KAL2801175.1"/>
    </source>
</evidence>
<protein>
    <submittedName>
        <fullName evidence="3">Uncharacterized protein</fullName>
    </submittedName>
</protein>
<dbReference type="EMBL" id="JBFTWV010000001">
    <property type="protein sequence ID" value="KAL2801175.1"/>
    <property type="molecule type" value="Genomic_DNA"/>
</dbReference>
<feature type="region of interest" description="Disordered" evidence="1">
    <location>
        <begin position="109"/>
        <end position="160"/>
    </location>
</feature>
<keyword evidence="2" id="KW-1133">Transmembrane helix</keyword>
<reference evidence="3 4" key="1">
    <citation type="submission" date="2024-07" db="EMBL/GenBank/DDBJ databases">
        <title>Section-level genome sequencing and comparative genomics of Aspergillus sections Usti and Cavernicolus.</title>
        <authorList>
            <consortium name="Lawrence Berkeley National Laboratory"/>
            <person name="Nybo J.L."/>
            <person name="Vesth T.C."/>
            <person name="Theobald S."/>
            <person name="Frisvad J.C."/>
            <person name="Larsen T.O."/>
            <person name="Kjaerboelling I."/>
            <person name="Rothschild-Mancinelli K."/>
            <person name="Lyhne E.K."/>
            <person name="Kogle M.E."/>
            <person name="Barry K."/>
            <person name="Clum A."/>
            <person name="Na H."/>
            <person name="Ledsgaard L."/>
            <person name="Lin J."/>
            <person name="Lipzen A."/>
            <person name="Kuo A."/>
            <person name="Riley R."/>
            <person name="Mondo S."/>
            <person name="Labutti K."/>
            <person name="Haridas S."/>
            <person name="Pangalinan J."/>
            <person name="Salamov A.A."/>
            <person name="Simmons B.A."/>
            <person name="Magnuson J.K."/>
            <person name="Chen J."/>
            <person name="Drula E."/>
            <person name="Henrissat B."/>
            <person name="Wiebenga A."/>
            <person name="Lubbers R.J."/>
            <person name="Gomes A.C."/>
            <person name="Makela M.R."/>
            <person name="Stajich J."/>
            <person name="Grigoriev I.V."/>
            <person name="Mortensen U.H."/>
            <person name="De Vries R.P."/>
            <person name="Baker S.E."/>
            <person name="Andersen M.R."/>
        </authorList>
    </citation>
    <scope>NUCLEOTIDE SEQUENCE [LARGE SCALE GENOMIC DNA]</scope>
    <source>
        <strain evidence="3 4">CBS 209.92</strain>
    </source>
</reference>
<feature type="transmembrane region" description="Helical" evidence="2">
    <location>
        <begin position="83"/>
        <end position="105"/>
    </location>
</feature>